<keyword evidence="3" id="KW-0238">DNA-binding</keyword>
<keyword evidence="4" id="KW-0804">Transcription</keyword>
<dbReference type="CDD" id="cd05466">
    <property type="entry name" value="PBP2_LTTR_substrate"/>
    <property type="match status" value="1"/>
</dbReference>
<evidence type="ECO:0000256" key="3">
    <source>
        <dbReference type="ARBA" id="ARBA00023125"/>
    </source>
</evidence>
<evidence type="ECO:0000313" key="6">
    <source>
        <dbReference type="EMBL" id="GAA1513642.1"/>
    </source>
</evidence>
<evidence type="ECO:0000256" key="2">
    <source>
        <dbReference type="ARBA" id="ARBA00023015"/>
    </source>
</evidence>
<dbReference type="InterPro" id="IPR005119">
    <property type="entry name" value="LysR_subst-bd"/>
</dbReference>
<comment type="similarity">
    <text evidence="1">Belongs to the LysR transcriptional regulatory family.</text>
</comment>
<comment type="caution">
    <text evidence="6">The sequence shown here is derived from an EMBL/GenBank/DDBJ whole genome shotgun (WGS) entry which is preliminary data.</text>
</comment>
<proteinExistence type="inferred from homology"/>
<dbReference type="Gene3D" id="3.40.190.290">
    <property type="match status" value="1"/>
</dbReference>
<dbReference type="RefSeq" id="WP_344169913.1">
    <property type="nucleotide sequence ID" value="NZ_BAAANC010000001.1"/>
</dbReference>
<dbReference type="Proteomes" id="UP001500363">
    <property type="component" value="Unassembled WGS sequence"/>
</dbReference>
<accession>A0ABN2A9E7</accession>
<reference evidence="6 7" key="1">
    <citation type="journal article" date="2019" name="Int. J. Syst. Evol. Microbiol.">
        <title>The Global Catalogue of Microorganisms (GCM) 10K type strain sequencing project: providing services to taxonomists for standard genome sequencing and annotation.</title>
        <authorList>
            <consortium name="The Broad Institute Genomics Platform"/>
            <consortium name="The Broad Institute Genome Sequencing Center for Infectious Disease"/>
            <person name="Wu L."/>
            <person name="Ma J."/>
        </authorList>
    </citation>
    <scope>NUCLEOTIDE SEQUENCE [LARGE SCALE GENOMIC DNA]</scope>
    <source>
        <strain evidence="6 7">JCM 14303</strain>
    </source>
</reference>
<keyword evidence="2" id="KW-0805">Transcription regulation</keyword>
<dbReference type="SUPFAM" id="SSF46785">
    <property type="entry name" value="Winged helix' DNA-binding domain"/>
    <property type="match status" value="1"/>
</dbReference>
<dbReference type="PANTHER" id="PTHR30346">
    <property type="entry name" value="TRANSCRIPTIONAL DUAL REGULATOR HCAR-RELATED"/>
    <property type="match status" value="1"/>
</dbReference>
<keyword evidence="7" id="KW-1185">Reference proteome</keyword>
<dbReference type="Gene3D" id="1.10.10.10">
    <property type="entry name" value="Winged helix-like DNA-binding domain superfamily/Winged helix DNA-binding domain"/>
    <property type="match status" value="1"/>
</dbReference>
<gene>
    <name evidence="6" type="ORF">GCM10009741_09650</name>
</gene>
<protein>
    <submittedName>
        <fullName evidence="6">LysR family transcriptional regulator</fullName>
    </submittedName>
</protein>
<sequence>MPTLRALECFVAVVEAGSITGAAARLHLSQPALSHQIAVLEHELGSPLLERLPRGIRPTSAGREALRHAEDALEAADRVVRAGRAVSALDEGQLRIGCAGSMTATLLAPLLRAWRRRHPGVRLVLQEQNSADALAMMITNDEIDVAISPRPTRWDGAVDLIASEELVVVFPTGDPLGSTPGPIPISALHGYPLIQYAGPYGLASWLDGLLTEHQVVPETVIRTRQITSAPALAAAGLGAAVVPVSSVPAGFAGTVHRLDPPQARDVVALTTGRADVLVAQFVTNAKATGLRIPAAVVRQLDAVRA</sequence>
<dbReference type="InterPro" id="IPR036390">
    <property type="entry name" value="WH_DNA-bd_sf"/>
</dbReference>
<evidence type="ECO:0000256" key="1">
    <source>
        <dbReference type="ARBA" id="ARBA00009437"/>
    </source>
</evidence>
<evidence type="ECO:0000259" key="5">
    <source>
        <dbReference type="PROSITE" id="PS50931"/>
    </source>
</evidence>
<evidence type="ECO:0000256" key="4">
    <source>
        <dbReference type="ARBA" id="ARBA00023163"/>
    </source>
</evidence>
<dbReference type="PROSITE" id="PS50931">
    <property type="entry name" value="HTH_LYSR"/>
    <property type="match status" value="1"/>
</dbReference>
<dbReference type="Pfam" id="PF00126">
    <property type="entry name" value="HTH_1"/>
    <property type="match status" value="1"/>
</dbReference>
<dbReference type="Pfam" id="PF03466">
    <property type="entry name" value="LysR_substrate"/>
    <property type="match status" value="1"/>
</dbReference>
<evidence type="ECO:0000313" key="7">
    <source>
        <dbReference type="Proteomes" id="UP001500363"/>
    </source>
</evidence>
<dbReference type="PANTHER" id="PTHR30346:SF9">
    <property type="entry name" value="LYSR FAMILY TRANSCRIPTIONAL REGULATOR"/>
    <property type="match status" value="1"/>
</dbReference>
<dbReference type="InterPro" id="IPR036388">
    <property type="entry name" value="WH-like_DNA-bd_sf"/>
</dbReference>
<dbReference type="PRINTS" id="PR00039">
    <property type="entry name" value="HTHLYSR"/>
</dbReference>
<dbReference type="EMBL" id="BAAANC010000001">
    <property type="protein sequence ID" value="GAA1513642.1"/>
    <property type="molecule type" value="Genomic_DNA"/>
</dbReference>
<dbReference type="SUPFAM" id="SSF53850">
    <property type="entry name" value="Periplasmic binding protein-like II"/>
    <property type="match status" value="1"/>
</dbReference>
<feature type="domain" description="HTH lysR-type" evidence="5">
    <location>
        <begin position="2"/>
        <end position="59"/>
    </location>
</feature>
<dbReference type="InterPro" id="IPR000847">
    <property type="entry name" value="LysR_HTH_N"/>
</dbReference>
<name>A0ABN2A9E7_9ACTN</name>
<organism evidence="6 7">
    <name type="scientific">Kribbella lupini</name>
    <dbReference type="NCBI Taxonomy" id="291602"/>
    <lineage>
        <taxon>Bacteria</taxon>
        <taxon>Bacillati</taxon>
        <taxon>Actinomycetota</taxon>
        <taxon>Actinomycetes</taxon>
        <taxon>Propionibacteriales</taxon>
        <taxon>Kribbellaceae</taxon>
        <taxon>Kribbella</taxon>
    </lineage>
</organism>